<dbReference type="AlphaFoldDB" id="A0A813A767"/>
<comment type="caution">
    <text evidence="2">The sequence shown here is derived from an EMBL/GenBank/DDBJ whole genome shotgun (WGS) entry which is preliminary data.</text>
</comment>
<proteinExistence type="predicted"/>
<sequence length="182" mass="21022">MLRDSCWRHKHPSDLWYEFLDETRRRDDESHDDYEASSEEILAAFKGWAVGRYNVPLTRGEIIDAMAPEWERGLEGVRLTLLKPERKRIGLDVGLRSVGQRLRSRWWGRKFCKTKRKSPSPISPNLTSLVSPHQPRLPHQPAQSFEASSMLQLCSRQCENEDAGHTSSTNHRLGPSQRSLMT</sequence>
<keyword evidence="3" id="KW-1185">Reference proteome</keyword>
<name>A0A813A767_9DINO</name>
<evidence type="ECO:0000313" key="2">
    <source>
        <dbReference type="EMBL" id="CAE7856074.1"/>
    </source>
</evidence>
<dbReference type="Proteomes" id="UP000601435">
    <property type="component" value="Unassembled WGS sequence"/>
</dbReference>
<reference evidence="2" key="1">
    <citation type="submission" date="2021-02" db="EMBL/GenBank/DDBJ databases">
        <authorList>
            <person name="Dougan E. K."/>
            <person name="Rhodes N."/>
            <person name="Thang M."/>
            <person name="Chan C."/>
        </authorList>
    </citation>
    <scope>NUCLEOTIDE SEQUENCE</scope>
</reference>
<accession>A0A813A767</accession>
<feature type="region of interest" description="Disordered" evidence="1">
    <location>
        <begin position="158"/>
        <end position="182"/>
    </location>
</feature>
<gene>
    <name evidence="2" type="ORF">SNEC2469_LOCUS26875</name>
</gene>
<feature type="compositionally biased region" description="Polar residues" evidence="1">
    <location>
        <begin position="165"/>
        <end position="182"/>
    </location>
</feature>
<organism evidence="2 3">
    <name type="scientific">Symbiodinium necroappetens</name>
    <dbReference type="NCBI Taxonomy" id="1628268"/>
    <lineage>
        <taxon>Eukaryota</taxon>
        <taxon>Sar</taxon>
        <taxon>Alveolata</taxon>
        <taxon>Dinophyceae</taxon>
        <taxon>Suessiales</taxon>
        <taxon>Symbiodiniaceae</taxon>
        <taxon>Symbiodinium</taxon>
    </lineage>
</organism>
<feature type="region of interest" description="Disordered" evidence="1">
    <location>
        <begin position="114"/>
        <end position="145"/>
    </location>
</feature>
<protein>
    <submittedName>
        <fullName evidence="2">Uncharacterized protein</fullName>
    </submittedName>
</protein>
<dbReference type="EMBL" id="CAJNJA010055606">
    <property type="protein sequence ID" value="CAE7856074.1"/>
    <property type="molecule type" value="Genomic_DNA"/>
</dbReference>
<evidence type="ECO:0000256" key="1">
    <source>
        <dbReference type="SAM" id="MobiDB-lite"/>
    </source>
</evidence>
<evidence type="ECO:0000313" key="3">
    <source>
        <dbReference type="Proteomes" id="UP000601435"/>
    </source>
</evidence>